<dbReference type="GO" id="GO:0005912">
    <property type="term" value="C:adherens junction"/>
    <property type="evidence" value="ECO:0007669"/>
    <property type="project" value="TreeGrafter"/>
</dbReference>
<dbReference type="GO" id="GO:0005938">
    <property type="term" value="C:cell cortex"/>
    <property type="evidence" value="ECO:0007669"/>
    <property type="project" value="TreeGrafter"/>
</dbReference>
<dbReference type="AlphaFoldDB" id="A0AAN7WV41"/>
<dbReference type="PANTHER" id="PTHR16484:SF10">
    <property type="entry name" value="PARTITIONING DEFECTIVE 3 HOMOLOG"/>
    <property type="match status" value="1"/>
</dbReference>
<dbReference type="InterPro" id="IPR052213">
    <property type="entry name" value="PAR3"/>
</dbReference>
<dbReference type="Proteomes" id="UP001346869">
    <property type="component" value="Unassembled WGS sequence"/>
</dbReference>
<keyword evidence="3" id="KW-1185">Reference proteome</keyword>
<gene>
    <name evidence="2" type="ORF">PBY51_014326</name>
</gene>
<feature type="compositionally biased region" description="Acidic residues" evidence="1">
    <location>
        <begin position="140"/>
        <end position="154"/>
    </location>
</feature>
<dbReference type="GO" id="GO:0045197">
    <property type="term" value="P:establishment or maintenance of epithelial cell apical/basal polarity"/>
    <property type="evidence" value="ECO:0007669"/>
    <property type="project" value="TreeGrafter"/>
</dbReference>
<protein>
    <submittedName>
        <fullName evidence="2">Uncharacterized protein</fullName>
    </submittedName>
</protein>
<evidence type="ECO:0000313" key="3">
    <source>
        <dbReference type="Proteomes" id="UP001346869"/>
    </source>
</evidence>
<dbReference type="GO" id="GO:0007155">
    <property type="term" value="P:cell adhesion"/>
    <property type="evidence" value="ECO:0007669"/>
    <property type="project" value="TreeGrafter"/>
</dbReference>
<feature type="region of interest" description="Disordered" evidence="1">
    <location>
        <begin position="100"/>
        <end position="226"/>
    </location>
</feature>
<organism evidence="2 3">
    <name type="scientific">Eleginops maclovinus</name>
    <name type="common">Patagonian blennie</name>
    <name type="synonym">Eleginus maclovinus</name>
    <dbReference type="NCBI Taxonomy" id="56733"/>
    <lineage>
        <taxon>Eukaryota</taxon>
        <taxon>Metazoa</taxon>
        <taxon>Chordata</taxon>
        <taxon>Craniata</taxon>
        <taxon>Vertebrata</taxon>
        <taxon>Euteleostomi</taxon>
        <taxon>Actinopterygii</taxon>
        <taxon>Neopterygii</taxon>
        <taxon>Teleostei</taxon>
        <taxon>Neoteleostei</taxon>
        <taxon>Acanthomorphata</taxon>
        <taxon>Eupercaria</taxon>
        <taxon>Perciformes</taxon>
        <taxon>Notothenioidei</taxon>
        <taxon>Eleginopidae</taxon>
        <taxon>Eleginops</taxon>
    </lineage>
</organism>
<dbReference type="GO" id="GO:0030010">
    <property type="term" value="P:establishment of cell polarity"/>
    <property type="evidence" value="ECO:0007669"/>
    <property type="project" value="TreeGrafter"/>
</dbReference>
<evidence type="ECO:0000256" key="1">
    <source>
        <dbReference type="SAM" id="MobiDB-lite"/>
    </source>
</evidence>
<dbReference type="PANTHER" id="PTHR16484">
    <property type="entry name" value="PARTITIONING DEFECTIVE 3 RELATED"/>
    <property type="match status" value="1"/>
</dbReference>
<feature type="region of interest" description="Disordered" evidence="1">
    <location>
        <begin position="57"/>
        <end position="86"/>
    </location>
</feature>
<name>A0AAN7WV41_ELEMC</name>
<feature type="compositionally biased region" description="Polar residues" evidence="1">
    <location>
        <begin position="63"/>
        <end position="72"/>
    </location>
</feature>
<dbReference type="GO" id="GO:0016324">
    <property type="term" value="C:apical plasma membrane"/>
    <property type="evidence" value="ECO:0007669"/>
    <property type="project" value="TreeGrafter"/>
</dbReference>
<dbReference type="GO" id="GO:0008104">
    <property type="term" value="P:intracellular protein localization"/>
    <property type="evidence" value="ECO:0007669"/>
    <property type="project" value="TreeGrafter"/>
</dbReference>
<feature type="region of interest" description="Disordered" evidence="1">
    <location>
        <begin position="1"/>
        <end position="43"/>
    </location>
</feature>
<feature type="compositionally biased region" description="Basic and acidic residues" evidence="1">
    <location>
        <begin position="182"/>
        <end position="210"/>
    </location>
</feature>
<accession>A0AAN7WV41</accession>
<reference evidence="2 3" key="1">
    <citation type="journal article" date="2023" name="Genes (Basel)">
        <title>Chromosome-Level Genome Assembly and Circadian Gene Repertoire of the Patagonia Blennie Eleginops maclovinus-The Closest Ancestral Proxy of Antarctic Cryonotothenioids.</title>
        <authorList>
            <person name="Cheng C.C."/>
            <person name="Rivera-Colon A.G."/>
            <person name="Minhas B.F."/>
            <person name="Wilson L."/>
            <person name="Rayamajhi N."/>
            <person name="Vargas-Chacoff L."/>
            <person name="Catchen J.M."/>
        </authorList>
    </citation>
    <scope>NUCLEOTIDE SEQUENCE [LARGE SCALE GENOMIC DNA]</scope>
    <source>
        <strain evidence="2">JMC-PN-2008</strain>
    </source>
</reference>
<dbReference type="EMBL" id="JAUZQC010000023">
    <property type="protein sequence ID" value="KAK5850040.1"/>
    <property type="molecule type" value="Genomic_DNA"/>
</dbReference>
<dbReference type="GO" id="GO:0035091">
    <property type="term" value="F:phosphatidylinositol binding"/>
    <property type="evidence" value="ECO:0007669"/>
    <property type="project" value="TreeGrafter"/>
</dbReference>
<reference evidence="2 3" key="2">
    <citation type="journal article" date="2023" name="Mol. Biol. Evol.">
        <title>Genomics of Secondarily Temperate Adaptation in the Only Non-Antarctic Icefish.</title>
        <authorList>
            <person name="Rivera-Colon A.G."/>
            <person name="Rayamajhi N."/>
            <person name="Minhas B.F."/>
            <person name="Madrigal G."/>
            <person name="Bilyk K.T."/>
            <person name="Yoon V."/>
            <person name="Hune M."/>
            <person name="Gregory S."/>
            <person name="Cheng C.H.C."/>
            <person name="Catchen J.M."/>
        </authorList>
    </citation>
    <scope>NUCLEOTIDE SEQUENCE [LARGE SCALE GENOMIC DNA]</scope>
    <source>
        <strain evidence="2">JMC-PN-2008</strain>
    </source>
</reference>
<dbReference type="GO" id="GO:0051660">
    <property type="term" value="P:establishment of centrosome localization"/>
    <property type="evidence" value="ECO:0007669"/>
    <property type="project" value="TreeGrafter"/>
</dbReference>
<dbReference type="GO" id="GO:0043296">
    <property type="term" value="C:apical junction complex"/>
    <property type="evidence" value="ECO:0007669"/>
    <property type="project" value="TreeGrafter"/>
</dbReference>
<comment type="caution">
    <text evidence="2">The sequence shown here is derived from an EMBL/GenBank/DDBJ whole genome shotgun (WGS) entry which is preliminary data.</text>
</comment>
<dbReference type="GO" id="GO:0000226">
    <property type="term" value="P:microtubule cytoskeleton organization"/>
    <property type="evidence" value="ECO:0007669"/>
    <property type="project" value="TreeGrafter"/>
</dbReference>
<sequence>MNCSSLSPDANPDANPDASFQREGFGRQSMSEKRTKQFENASELEIVKTRKSKSMDLVADEINGSTRTNGGSKEQEVGPSLGLKKSSSLESLQMAVAEVTQNGEINVNRPRSRIIRGRGCNESFRAAIDKSYEKPGATTTEEENSMETLDEDTEGSSRSGRESMSTSSDLIVGPGLNGNLSKGDRQREEVGVKEKKKPERDKEREKDKDKNKAKKGVLKGLGEMFR</sequence>
<proteinExistence type="predicted"/>
<evidence type="ECO:0000313" key="2">
    <source>
        <dbReference type="EMBL" id="KAK5850040.1"/>
    </source>
</evidence>
<feature type="compositionally biased region" description="Low complexity" evidence="1">
    <location>
        <begin position="156"/>
        <end position="168"/>
    </location>
</feature>